<dbReference type="Pfam" id="PF00023">
    <property type="entry name" value="Ank"/>
    <property type="match status" value="2"/>
</dbReference>
<dbReference type="PANTHER" id="PTHR10039">
    <property type="entry name" value="AMELOGENIN"/>
    <property type="match status" value="1"/>
</dbReference>
<evidence type="ECO:0008006" key="7">
    <source>
        <dbReference type="Google" id="ProtNLM"/>
    </source>
</evidence>
<dbReference type="SMART" id="SM00248">
    <property type="entry name" value="ANK"/>
    <property type="match status" value="3"/>
</dbReference>
<evidence type="ECO:0000259" key="4">
    <source>
        <dbReference type="Pfam" id="PF24883"/>
    </source>
</evidence>
<evidence type="ECO:0000256" key="1">
    <source>
        <dbReference type="ARBA" id="ARBA00022737"/>
    </source>
</evidence>
<dbReference type="GeneID" id="85331321"/>
<dbReference type="InterPro" id="IPR036770">
    <property type="entry name" value="Ankyrin_rpt-contain_sf"/>
</dbReference>
<comment type="caution">
    <text evidence="5">The sequence shown here is derived from an EMBL/GenBank/DDBJ whole genome shotgun (WGS) entry which is preliminary data.</text>
</comment>
<dbReference type="PROSITE" id="PS50297">
    <property type="entry name" value="ANK_REP_REGION"/>
    <property type="match status" value="1"/>
</dbReference>
<evidence type="ECO:0000313" key="6">
    <source>
        <dbReference type="Proteomes" id="UP001172101"/>
    </source>
</evidence>
<feature type="repeat" description="ANK" evidence="2">
    <location>
        <begin position="592"/>
        <end position="617"/>
    </location>
</feature>
<dbReference type="Pfam" id="PF14623">
    <property type="entry name" value="Vint"/>
    <property type="match status" value="1"/>
</dbReference>
<proteinExistence type="predicted"/>
<dbReference type="Proteomes" id="UP001172101">
    <property type="component" value="Unassembled WGS sequence"/>
</dbReference>
<evidence type="ECO:0000259" key="3">
    <source>
        <dbReference type="Pfam" id="PF14623"/>
    </source>
</evidence>
<dbReference type="Gene3D" id="1.25.40.20">
    <property type="entry name" value="Ankyrin repeat-containing domain"/>
    <property type="match status" value="1"/>
</dbReference>
<dbReference type="Pfam" id="PF24883">
    <property type="entry name" value="NPHP3_N"/>
    <property type="match status" value="1"/>
</dbReference>
<dbReference type="InterPro" id="IPR056884">
    <property type="entry name" value="NPHP3-like_N"/>
</dbReference>
<dbReference type="AlphaFoldDB" id="A0AA40DQZ6"/>
<evidence type="ECO:0000313" key="5">
    <source>
        <dbReference type="EMBL" id="KAK0710047.1"/>
    </source>
</evidence>
<dbReference type="InterPro" id="IPR039510">
    <property type="entry name" value="Vint_dom"/>
</dbReference>
<keyword evidence="6" id="KW-1185">Reference proteome</keyword>
<dbReference type="PROSITE" id="PS50088">
    <property type="entry name" value="ANK_REPEAT"/>
    <property type="match status" value="1"/>
</dbReference>
<protein>
    <recommendedName>
        <fullName evidence="7">Ankyrin repeat protein</fullName>
    </recommendedName>
</protein>
<dbReference type="RefSeq" id="XP_060293351.1">
    <property type="nucleotide sequence ID" value="XM_060448051.1"/>
</dbReference>
<feature type="domain" description="Vint" evidence="3">
    <location>
        <begin position="798"/>
        <end position="840"/>
    </location>
</feature>
<sequence length="915" mass="102869">MCHHQKNYSASMVISTLIHQLLRQYHTLQAFAYETDKLDCLGSNKSSIMKGKHRSASILWHLLFEMIQNSGMNMIYIIIDALNECQEGSANELSQWNTKYPGTFLHMSALDFDNQINGDIKNFVRMEMKRIRRLRGYSGSEVERIEKQLAENESKNFLAVSLIFKQLEKVAPSQLDGVLDGVSNDLGEFYRSLVSKLPAHLRSEPSSLVTRVMYSRRPFTLAELAYAIDGQQRGAGSQKVVADDDISRARSRIEMFFPALKIHQNNTLSFFHYTIRDFILKQASFGRTNFFVSSGKTGHRDLAILCLREIIIRCGMEVAPCYTSPRLQESVVSSHTFLSYAIHFWHMHLREAVPPDTPVDQIYSEAVVSVKDLVELWKDPKTKNYRQLMISCCGLKTLEHRDSDPVPLEILSAIGAEPMLRLYLRKCEEAATIPVVRPYAARVIGVAIKEGNEDVLATLLDAFEISSLDGEEYATALQDSAWSGKPRIVERVRKLRRNRTRQVISALIAAFIQGEQASLDHLAEDGSLFVDRNHFGMTALHALFAYDKTDSNPIGQQNYAKAMGIVRAIASYLLQHGFLVSRGAEPHHQNITGLTPLHLAAYRTRNADAIKCLLELGGSSLISKVSHGVMTPLHWAMTRRSPVMVLHDGWEAEYTYEIIRTLLRAGANPLAVNRWGLTAVEYARMCRYDWQWIFAGLDGVDYISITYSASPQELMWQAWHRVDDVVAVSIAARGPRNHGALESAEGDRQQQQQQLQPIGLVHALEVDAVNLDEISEDEAIQGRVEVQMPPLNMTAAPSEVRVHGFFGSYDAVIRSLAKLRRNRSGLVYGSGVQRDLQTGQYVLGVFSVIFVFRVLQDGGLVSQDNVQLDVQLVMARTEGTPRNIVRNVVAYSEFAGHQYTGSDLFRIFSAAIVDI</sequence>
<organism evidence="5 6">
    <name type="scientific">Lasiosphaeria miniovina</name>
    <dbReference type="NCBI Taxonomy" id="1954250"/>
    <lineage>
        <taxon>Eukaryota</taxon>
        <taxon>Fungi</taxon>
        <taxon>Dikarya</taxon>
        <taxon>Ascomycota</taxon>
        <taxon>Pezizomycotina</taxon>
        <taxon>Sordariomycetes</taxon>
        <taxon>Sordariomycetidae</taxon>
        <taxon>Sordariales</taxon>
        <taxon>Lasiosphaeriaceae</taxon>
        <taxon>Lasiosphaeria</taxon>
    </lineage>
</organism>
<accession>A0AA40DQZ6</accession>
<dbReference type="InterPro" id="IPR002110">
    <property type="entry name" value="Ankyrin_rpt"/>
</dbReference>
<feature type="domain" description="Nephrocystin 3-like N-terminal" evidence="4">
    <location>
        <begin position="4"/>
        <end position="94"/>
    </location>
</feature>
<dbReference type="SUPFAM" id="SSF48403">
    <property type="entry name" value="Ankyrin repeat"/>
    <property type="match status" value="1"/>
</dbReference>
<dbReference type="PANTHER" id="PTHR10039:SF14">
    <property type="entry name" value="NACHT DOMAIN-CONTAINING PROTEIN"/>
    <property type="match status" value="1"/>
</dbReference>
<reference evidence="5" key="1">
    <citation type="submission" date="2023-06" db="EMBL/GenBank/DDBJ databases">
        <title>Genome-scale phylogeny and comparative genomics of the fungal order Sordariales.</title>
        <authorList>
            <consortium name="Lawrence Berkeley National Laboratory"/>
            <person name="Hensen N."/>
            <person name="Bonometti L."/>
            <person name="Westerberg I."/>
            <person name="Brannstrom I.O."/>
            <person name="Guillou S."/>
            <person name="Cros-Aarteil S."/>
            <person name="Calhoun S."/>
            <person name="Haridas S."/>
            <person name="Kuo A."/>
            <person name="Mondo S."/>
            <person name="Pangilinan J."/>
            <person name="Riley R."/>
            <person name="LaButti K."/>
            <person name="Andreopoulos B."/>
            <person name="Lipzen A."/>
            <person name="Chen C."/>
            <person name="Yanf M."/>
            <person name="Daum C."/>
            <person name="Ng V."/>
            <person name="Clum A."/>
            <person name="Steindorff A."/>
            <person name="Ohm R."/>
            <person name="Martin F."/>
            <person name="Silar P."/>
            <person name="Natvig D."/>
            <person name="Lalanne C."/>
            <person name="Gautier V."/>
            <person name="Ament-velasquez S.L."/>
            <person name="Kruys A."/>
            <person name="Hutchinson M.I."/>
            <person name="Powell A.J."/>
            <person name="Barry K."/>
            <person name="Miller A.N."/>
            <person name="Grigoriev I.V."/>
            <person name="Debuchy R."/>
            <person name="Gladieux P."/>
            <person name="Thoren M.H."/>
            <person name="Johannesson H."/>
        </authorList>
    </citation>
    <scope>NUCLEOTIDE SEQUENCE</scope>
    <source>
        <strain evidence="5">SMH2392-1A</strain>
    </source>
</reference>
<evidence type="ECO:0000256" key="2">
    <source>
        <dbReference type="PROSITE-ProRule" id="PRU00023"/>
    </source>
</evidence>
<keyword evidence="2" id="KW-0040">ANK repeat</keyword>
<keyword evidence="1" id="KW-0677">Repeat</keyword>
<dbReference type="EMBL" id="JAUIRO010000006">
    <property type="protein sequence ID" value="KAK0710047.1"/>
    <property type="molecule type" value="Genomic_DNA"/>
</dbReference>
<gene>
    <name evidence="5" type="ORF">B0T26DRAFT_874976</name>
</gene>
<name>A0AA40DQZ6_9PEZI</name>